<comment type="subcellular location">
    <subcellularLocation>
        <location evidence="3">Chromosome</location>
    </subcellularLocation>
    <subcellularLocation>
        <location evidence="2 16">Nucleus</location>
    </subcellularLocation>
</comment>
<dbReference type="GO" id="GO:0035861">
    <property type="term" value="C:site of double-strand break"/>
    <property type="evidence" value="ECO:0007669"/>
    <property type="project" value="TreeGrafter"/>
</dbReference>
<dbReference type="InterPro" id="IPR038487">
    <property type="entry name" value="Mre11_capping_dom"/>
</dbReference>
<dbReference type="GO" id="GO:0000723">
    <property type="term" value="P:telomere maintenance"/>
    <property type="evidence" value="ECO:0007669"/>
    <property type="project" value="TreeGrafter"/>
</dbReference>
<evidence type="ECO:0000256" key="7">
    <source>
        <dbReference type="ARBA" id="ARBA00022723"/>
    </source>
</evidence>
<keyword evidence="6 16" id="KW-0540">Nuclease</keyword>
<comment type="caution">
    <text evidence="21">The sequence shown here is derived from an EMBL/GenBank/DDBJ whole genome shotgun (WGS) entry which is preliminary data.</text>
</comment>
<dbReference type="GO" id="GO:0097552">
    <property type="term" value="P:mitochondrial double-strand break repair via homologous recombination"/>
    <property type="evidence" value="ECO:0007669"/>
    <property type="project" value="TreeGrafter"/>
</dbReference>
<keyword evidence="18" id="KW-0175">Coiled coil</keyword>
<keyword evidence="11 16" id="KW-0269">Exonuclease</keyword>
<sequence>MSDPDSSYNLRSEEKEQSLLSELGQGLVQEEESADEAEGEEQEEADSEERESEVSDTDVFKIFISTDNHLGYKEGDPIREDDSFEAFDEVLQKASNDETIDFLLLGGDLFHEKKPSRNTFLKTFKMLNSYVMGDQDIRFKTKNFQANYMDPSISIKLPIFIIHGNHDDPCGLEHQSNIDMICTNKLVNYFGKVRNIEEIVVEPILLTKGQTKIALYGIGHMKDERLNIAFEKKKITFRRPKNDPESWFNILVLHQNRYKGDHVGVSRRESIAEDTIPGFINFVLWAHEHECIPTPYKCDSTGVYFLQAGSTVQTSLIEAESKPKMGFVLQVFKTAFQLNNIPLETVRPLVYQHIEMSDSNIDSKDKQKIENYLCGILNKMIEKANILYKNRPQRVSLPLIMLKVECTGYDLIHSRKIAHHFQGKIANVTRFILPHKRILAGNSRADKIIAEAAFNKAMGLKAGTSVLEELDRLNKSDNPQFDGDTNERMLHDLIYDSFTKKKMLHIVPRDSFIQELENYVNSNDNNSLRDYFTVQVYKEAHTALMTILKRNNGVLCNEDDPGFARMDEKILEIARNHLKLRDIELSGSYFTPKKKFKTEEEIIEDADNLQTNIDNKVNEKKARERKAKYDILNNTDMETPIQKDDLKYGPIDFEKHQDSEEEDLKQRRDQLLGGGVNKRKRSNKRNFKREIDENDITKNLPNTASKFRAKPGHGQKSQKSQKERISRFQKDTKHRHQKTKTKESDFASKTIKNREKNKEIEVEEIID</sequence>
<dbReference type="Gene3D" id="3.60.21.10">
    <property type="match status" value="1"/>
</dbReference>
<accession>A0AAD2DB82</accession>
<dbReference type="PANTHER" id="PTHR10139:SF1">
    <property type="entry name" value="DOUBLE-STRAND BREAK REPAIR PROTEIN MRE11"/>
    <property type="match status" value="1"/>
</dbReference>
<dbReference type="SMART" id="SM01347">
    <property type="entry name" value="Mre11_DNA_bind"/>
    <property type="match status" value="1"/>
</dbReference>
<feature type="region of interest" description="Disordered" evidence="19">
    <location>
        <begin position="655"/>
        <end position="767"/>
    </location>
</feature>
<evidence type="ECO:0000313" key="22">
    <source>
        <dbReference type="Proteomes" id="UP001295684"/>
    </source>
</evidence>
<dbReference type="GO" id="GO:0000724">
    <property type="term" value="P:double-strand break repair via homologous recombination"/>
    <property type="evidence" value="ECO:0007669"/>
    <property type="project" value="TreeGrafter"/>
</dbReference>
<evidence type="ECO:0000256" key="2">
    <source>
        <dbReference type="ARBA" id="ARBA00004123"/>
    </source>
</evidence>
<evidence type="ECO:0000259" key="20">
    <source>
        <dbReference type="SMART" id="SM01347"/>
    </source>
</evidence>
<dbReference type="PIRSF" id="PIRSF000882">
    <property type="entry name" value="DSB_repair_MRE11"/>
    <property type="match status" value="1"/>
</dbReference>
<keyword evidence="9 16" id="KW-0227">DNA damage</keyword>
<dbReference type="GO" id="GO:0030870">
    <property type="term" value="C:Mre11 complex"/>
    <property type="evidence" value="ECO:0007669"/>
    <property type="project" value="UniProtKB-UniRule"/>
</dbReference>
<protein>
    <recommendedName>
        <fullName evidence="16">Double-strand break repair protein</fullName>
    </recommendedName>
</protein>
<dbReference type="InterPro" id="IPR007281">
    <property type="entry name" value="Mre11_DNA-bd"/>
</dbReference>
<keyword evidence="15 16" id="KW-0469">Meiosis</keyword>
<dbReference type="GO" id="GO:0008296">
    <property type="term" value="F:3'-5'-DNA exonuclease activity"/>
    <property type="evidence" value="ECO:0007669"/>
    <property type="project" value="InterPro"/>
</dbReference>
<gene>
    <name evidence="21" type="ORF">ECRASSUSDP1_LOCUS27693</name>
</gene>
<keyword evidence="14 16" id="KW-0539">Nucleus</keyword>
<keyword evidence="5" id="KW-0158">Chromosome</keyword>
<feature type="compositionally biased region" description="Basic and acidic residues" evidence="19">
    <location>
        <begin position="740"/>
        <end position="760"/>
    </location>
</feature>
<dbReference type="InterPro" id="IPR003701">
    <property type="entry name" value="Mre11"/>
</dbReference>
<evidence type="ECO:0000256" key="12">
    <source>
        <dbReference type="ARBA" id="ARBA00023204"/>
    </source>
</evidence>
<dbReference type="InterPro" id="IPR004843">
    <property type="entry name" value="Calcineurin-like_PHP"/>
</dbReference>
<keyword evidence="13 16" id="KW-0464">Manganese</keyword>
<feature type="compositionally biased region" description="Basic residues" evidence="19">
    <location>
        <begin position="677"/>
        <end position="687"/>
    </location>
</feature>
<dbReference type="AlphaFoldDB" id="A0AAD2DB82"/>
<evidence type="ECO:0000256" key="15">
    <source>
        <dbReference type="ARBA" id="ARBA00023254"/>
    </source>
</evidence>
<feature type="coiled-coil region" evidence="18">
    <location>
        <begin position="599"/>
        <end position="626"/>
    </location>
</feature>
<evidence type="ECO:0000256" key="4">
    <source>
        <dbReference type="ARBA" id="ARBA00009028"/>
    </source>
</evidence>
<dbReference type="SUPFAM" id="SSF56300">
    <property type="entry name" value="Metallo-dependent phosphatases"/>
    <property type="match status" value="1"/>
</dbReference>
<keyword evidence="8 16" id="KW-0255">Endonuclease</keyword>
<evidence type="ECO:0000256" key="18">
    <source>
        <dbReference type="SAM" id="Coils"/>
    </source>
</evidence>
<evidence type="ECO:0000256" key="3">
    <source>
        <dbReference type="ARBA" id="ARBA00004286"/>
    </source>
</evidence>
<reference evidence="21" key="1">
    <citation type="submission" date="2023-07" db="EMBL/GenBank/DDBJ databases">
        <authorList>
            <consortium name="AG Swart"/>
            <person name="Singh M."/>
            <person name="Singh A."/>
            <person name="Seah K."/>
            <person name="Emmerich C."/>
        </authorList>
    </citation>
    <scope>NUCLEOTIDE SEQUENCE</scope>
    <source>
        <strain evidence="21">DP1</strain>
    </source>
</reference>
<comment type="function">
    <text evidence="16">Core component of the MRN complex, which plays a central role in double-strand break (DSB) repair, DNA recombination, maintenance of telomere integrity and meiosis. The MRN complex is involved in the repair of DNA double-strand breaks (DSBs) via homologous recombination (HR), an error-free mechanism which primarily occurs during S and G2 phases. The complex (1) mediates the end resection of damaged DNA, which generates proper single-stranded DNA, a key initial steps in HR, and is (2) required for the recruitment of other repair factors and efficient activation of ATM and ATR upon DNA damage. Within the MRN complex, MRE11 possesses both single-strand endonuclease activity and double-strand-specific 3'-5' exonuclease activity. MRE11 first endonucleolytically cleaves the 5' strand at DNA DSB ends to prevent non-homologous end joining (NHEJ) and licence HR. It then generates a single-stranded DNA gap via 3' to 5' exonucleolytic degradation, which is required for single-strand invasion and recombination.</text>
</comment>
<keyword evidence="10 16" id="KW-0378">Hydrolase</keyword>
<proteinExistence type="inferred from homology"/>
<evidence type="ECO:0000313" key="21">
    <source>
        <dbReference type="EMBL" id="CAI2386091.1"/>
    </source>
</evidence>
<comment type="cofactor">
    <cofactor evidence="1 16">
        <name>Mn(2+)</name>
        <dbReference type="ChEBI" id="CHEBI:29035"/>
    </cofactor>
</comment>
<dbReference type="EMBL" id="CAMPGE010028574">
    <property type="protein sequence ID" value="CAI2386091.1"/>
    <property type="molecule type" value="Genomic_DNA"/>
</dbReference>
<feature type="domain" description="Mre11 DNA-binding" evidence="20">
    <location>
        <begin position="336"/>
        <end position="519"/>
    </location>
</feature>
<name>A0AAD2DB82_EUPCR</name>
<feature type="compositionally biased region" description="Basic and acidic residues" evidence="19">
    <location>
        <begin position="720"/>
        <end position="731"/>
    </location>
</feature>
<dbReference type="CDD" id="cd00840">
    <property type="entry name" value="MPP_Mre11_N"/>
    <property type="match status" value="1"/>
</dbReference>
<dbReference type="Pfam" id="PF04152">
    <property type="entry name" value="Mre11_DNA_bind"/>
    <property type="match status" value="1"/>
</dbReference>
<evidence type="ECO:0000256" key="1">
    <source>
        <dbReference type="ARBA" id="ARBA00001936"/>
    </source>
</evidence>
<evidence type="ECO:0000256" key="10">
    <source>
        <dbReference type="ARBA" id="ARBA00022801"/>
    </source>
</evidence>
<dbReference type="Pfam" id="PF00149">
    <property type="entry name" value="Metallophos"/>
    <property type="match status" value="1"/>
</dbReference>
<keyword evidence="12 16" id="KW-0234">DNA repair</keyword>
<organism evidence="21 22">
    <name type="scientific">Euplotes crassus</name>
    <dbReference type="NCBI Taxonomy" id="5936"/>
    <lineage>
        <taxon>Eukaryota</taxon>
        <taxon>Sar</taxon>
        <taxon>Alveolata</taxon>
        <taxon>Ciliophora</taxon>
        <taxon>Intramacronucleata</taxon>
        <taxon>Spirotrichea</taxon>
        <taxon>Hypotrichia</taxon>
        <taxon>Euplotida</taxon>
        <taxon>Euplotidae</taxon>
        <taxon>Moneuplotes</taxon>
    </lineage>
</organism>
<feature type="active site" description="Proton donor" evidence="17">
    <location>
        <position position="166"/>
    </location>
</feature>
<dbReference type="GO" id="GO:0000014">
    <property type="term" value="F:single-stranded DNA endodeoxyribonuclease activity"/>
    <property type="evidence" value="ECO:0007669"/>
    <property type="project" value="TreeGrafter"/>
</dbReference>
<evidence type="ECO:0000256" key="9">
    <source>
        <dbReference type="ARBA" id="ARBA00022763"/>
    </source>
</evidence>
<evidence type="ECO:0000256" key="14">
    <source>
        <dbReference type="ARBA" id="ARBA00023242"/>
    </source>
</evidence>
<dbReference type="Proteomes" id="UP001295684">
    <property type="component" value="Unassembled WGS sequence"/>
</dbReference>
<evidence type="ECO:0000256" key="13">
    <source>
        <dbReference type="ARBA" id="ARBA00023211"/>
    </source>
</evidence>
<keyword evidence="22" id="KW-1185">Reference proteome</keyword>
<evidence type="ECO:0000256" key="17">
    <source>
        <dbReference type="PIRSR" id="PIRSR000882-1"/>
    </source>
</evidence>
<evidence type="ECO:0000256" key="6">
    <source>
        <dbReference type="ARBA" id="ARBA00022722"/>
    </source>
</evidence>
<comment type="similarity">
    <text evidence="4 16">Belongs to the MRE11/RAD32 family.</text>
</comment>
<dbReference type="Gene3D" id="3.30.110.110">
    <property type="entry name" value="Mre11, capping domain"/>
    <property type="match status" value="1"/>
</dbReference>
<dbReference type="GO" id="GO:0042138">
    <property type="term" value="P:meiotic DNA double-strand break formation"/>
    <property type="evidence" value="ECO:0007669"/>
    <property type="project" value="TreeGrafter"/>
</dbReference>
<feature type="region of interest" description="Disordered" evidence="19">
    <location>
        <begin position="1"/>
        <end position="55"/>
    </location>
</feature>
<evidence type="ECO:0000256" key="19">
    <source>
        <dbReference type="SAM" id="MobiDB-lite"/>
    </source>
</evidence>
<dbReference type="GO" id="GO:0007095">
    <property type="term" value="P:mitotic G2 DNA damage checkpoint signaling"/>
    <property type="evidence" value="ECO:0007669"/>
    <property type="project" value="TreeGrafter"/>
</dbReference>
<evidence type="ECO:0000256" key="8">
    <source>
        <dbReference type="ARBA" id="ARBA00022759"/>
    </source>
</evidence>
<feature type="compositionally biased region" description="Basic and acidic residues" evidence="19">
    <location>
        <begin position="655"/>
        <end position="670"/>
    </location>
</feature>
<dbReference type="GO" id="GO:0030145">
    <property type="term" value="F:manganese ion binding"/>
    <property type="evidence" value="ECO:0007669"/>
    <property type="project" value="UniProtKB-UniRule"/>
</dbReference>
<evidence type="ECO:0000256" key="16">
    <source>
        <dbReference type="PIRNR" id="PIRNR000882"/>
    </source>
</evidence>
<keyword evidence="7" id="KW-0479">Metal-binding</keyword>
<dbReference type="GO" id="GO:0006303">
    <property type="term" value="P:double-strand break repair via nonhomologous end joining"/>
    <property type="evidence" value="ECO:0007669"/>
    <property type="project" value="TreeGrafter"/>
</dbReference>
<dbReference type="InterPro" id="IPR041796">
    <property type="entry name" value="Mre11_N"/>
</dbReference>
<evidence type="ECO:0000256" key="11">
    <source>
        <dbReference type="ARBA" id="ARBA00022839"/>
    </source>
</evidence>
<dbReference type="PANTHER" id="PTHR10139">
    <property type="entry name" value="DOUBLE-STRAND BREAK REPAIR PROTEIN MRE11"/>
    <property type="match status" value="1"/>
</dbReference>
<dbReference type="InterPro" id="IPR029052">
    <property type="entry name" value="Metallo-depent_PP-like"/>
</dbReference>
<feature type="compositionally biased region" description="Acidic residues" evidence="19">
    <location>
        <begin position="29"/>
        <end position="55"/>
    </location>
</feature>
<evidence type="ECO:0000256" key="5">
    <source>
        <dbReference type="ARBA" id="ARBA00022454"/>
    </source>
</evidence>